<dbReference type="PANTHER" id="PTHR24104">
    <property type="entry name" value="E3 UBIQUITIN-PROTEIN LIGASE NHLRC1-RELATED"/>
    <property type="match status" value="1"/>
</dbReference>
<dbReference type="InterPro" id="IPR013783">
    <property type="entry name" value="Ig-like_fold"/>
</dbReference>
<proteinExistence type="predicted"/>
<feature type="region of interest" description="Disordered" evidence="5">
    <location>
        <begin position="28"/>
        <end position="53"/>
    </location>
</feature>
<keyword evidence="6" id="KW-0732">Signal</keyword>
<feature type="chain" id="PRO_5046344851" description="Fibronectin type-III domain-containing protein" evidence="6">
    <location>
        <begin position="29"/>
        <end position="442"/>
    </location>
</feature>
<keyword evidence="1" id="KW-0677">Repeat</keyword>
<feature type="signal peptide" evidence="6">
    <location>
        <begin position="1"/>
        <end position="28"/>
    </location>
</feature>
<keyword evidence="2" id="KW-0378">Hydrolase</keyword>
<dbReference type="PANTHER" id="PTHR24104:SF25">
    <property type="entry name" value="PROTEIN LIN-41"/>
    <property type="match status" value="1"/>
</dbReference>
<name>A0ABR9RUU9_9ACTN</name>
<evidence type="ECO:0000313" key="7">
    <source>
        <dbReference type="EMBL" id="MBE7325332.1"/>
    </source>
</evidence>
<keyword evidence="3" id="KW-0119">Carbohydrate metabolism</keyword>
<evidence type="ECO:0000256" key="4">
    <source>
        <dbReference type="PROSITE-ProRule" id="PRU00504"/>
    </source>
</evidence>
<dbReference type="Gene3D" id="2.60.40.10">
    <property type="entry name" value="Immunoglobulins"/>
    <property type="match status" value="1"/>
</dbReference>
<evidence type="ECO:0000256" key="5">
    <source>
        <dbReference type="SAM" id="MobiDB-lite"/>
    </source>
</evidence>
<keyword evidence="2" id="KW-0326">Glycosidase</keyword>
<dbReference type="InterPro" id="IPR003961">
    <property type="entry name" value="FN3_dom"/>
</dbReference>
<dbReference type="InterPro" id="IPR050952">
    <property type="entry name" value="TRIM-NHL_E3_ligases"/>
</dbReference>
<evidence type="ECO:0000313" key="8">
    <source>
        <dbReference type="Proteomes" id="UP000756387"/>
    </source>
</evidence>
<dbReference type="SUPFAM" id="SSF49265">
    <property type="entry name" value="Fibronectin type III"/>
    <property type="match status" value="1"/>
</dbReference>
<dbReference type="RefSeq" id="WP_193638661.1">
    <property type="nucleotide sequence ID" value="NZ_JADCSA010000011.1"/>
</dbReference>
<dbReference type="CDD" id="cd00063">
    <property type="entry name" value="FN3"/>
    <property type="match status" value="1"/>
</dbReference>
<protein>
    <recommendedName>
        <fullName evidence="9">Fibronectin type-III domain-containing protein</fullName>
    </recommendedName>
</protein>
<dbReference type="Gene3D" id="2.120.10.30">
    <property type="entry name" value="TolB, C-terminal domain"/>
    <property type="match status" value="1"/>
</dbReference>
<dbReference type="InterPro" id="IPR011042">
    <property type="entry name" value="6-blade_b-propeller_TolB-like"/>
</dbReference>
<comment type="caution">
    <text evidence="7">The sequence shown here is derived from an EMBL/GenBank/DDBJ whole genome shotgun (WGS) entry which is preliminary data.</text>
</comment>
<evidence type="ECO:0000256" key="1">
    <source>
        <dbReference type="ARBA" id="ARBA00022737"/>
    </source>
</evidence>
<dbReference type="InterPro" id="IPR001258">
    <property type="entry name" value="NHL_repeat"/>
</dbReference>
<gene>
    <name evidence="7" type="ORF">IEQ44_11765</name>
</gene>
<organism evidence="7 8">
    <name type="scientific">Nocardioides malaquae</name>
    <dbReference type="NCBI Taxonomy" id="2773426"/>
    <lineage>
        <taxon>Bacteria</taxon>
        <taxon>Bacillati</taxon>
        <taxon>Actinomycetota</taxon>
        <taxon>Actinomycetes</taxon>
        <taxon>Propionibacteriales</taxon>
        <taxon>Nocardioidaceae</taxon>
        <taxon>Nocardioides</taxon>
    </lineage>
</organism>
<evidence type="ECO:0000256" key="3">
    <source>
        <dbReference type="ARBA" id="ARBA00023326"/>
    </source>
</evidence>
<keyword evidence="8" id="KW-1185">Reference proteome</keyword>
<reference evidence="7 8" key="1">
    <citation type="submission" date="2020-10" db="EMBL/GenBank/DDBJ databases">
        <title>Nocardioides sp. isolated from sludge.</title>
        <authorList>
            <person name="Zhang X."/>
        </authorList>
    </citation>
    <scope>NUCLEOTIDE SEQUENCE [LARGE SCALE GENOMIC DNA]</scope>
    <source>
        <strain evidence="7 8">Y6</strain>
    </source>
</reference>
<evidence type="ECO:0000256" key="6">
    <source>
        <dbReference type="SAM" id="SignalP"/>
    </source>
</evidence>
<keyword evidence="3" id="KW-0624">Polysaccharide degradation</keyword>
<dbReference type="EMBL" id="JADCSA010000011">
    <property type="protein sequence ID" value="MBE7325332.1"/>
    <property type="molecule type" value="Genomic_DNA"/>
</dbReference>
<dbReference type="Proteomes" id="UP000756387">
    <property type="component" value="Unassembled WGS sequence"/>
</dbReference>
<evidence type="ECO:0000256" key="2">
    <source>
        <dbReference type="ARBA" id="ARBA00023295"/>
    </source>
</evidence>
<dbReference type="InterPro" id="IPR036116">
    <property type="entry name" value="FN3_sf"/>
</dbReference>
<dbReference type="SUPFAM" id="SSF101898">
    <property type="entry name" value="NHL repeat"/>
    <property type="match status" value="1"/>
</dbReference>
<accession>A0ABR9RUU9</accession>
<evidence type="ECO:0008006" key="9">
    <source>
        <dbReference type="Google" id="ProtNLM"/>
    </source>
</evidence>
<dbReference type="PROSITE" id="PS51125">
    <property type="entry name" value="NHL"/>
    <property type="match status" value="1"/>
</dbReference>
<feature type="repeat" description="NHL" evidence="4">
    <location>
        <begin position="120"/>
        <end position="150"/>
    </location>
</feature>
<sequence length="442" mass="46105">MTTRRWLGASACATTLVAASLSGVVATASSPESPTSATASSSRAAPSAQSVQASPLRTIQGGATQLWNPGQVSVAPGNLLVAVNEGAYDLGTDWSITVHSGSADGDVAPLRRIAGNLTGLRRPTGVDVDSSGRVFVADALNDSISVFAAGAHGNVAPIRVLKGAATLLDGPAGIDVERNRVAVTNRDDDAVLVFDVEATGDTAPERRILGPATGLDQPYRVVLATTGELTVGTWTGQVRTFAAGAAGDAAPIRSLPANAGPVTGLALGSEGHVYVTAQFSPTPVVVYAPGATASSRPVAQLEGEFHDIDLPRGMTVRPDRQVVVTDEADDALYTYADLLAPPPKPRVRTPGKVRALKVAGGPRKARRAVTWRKPAVNGGAKVTKYRVVVKKGKRTVVKRVVSKRKVVLRRGKLPPGRLVVRVQARNQKGFGKAATQRFRVRR</sequence>